<dbReference type="PANTHER" id="PTHR12526">
    <property type="entry name" value="GLYCOSYLTRANSFERASE"/>
    <property type="match status" value="1"/>
</dbReference>
<dbReference type="Gene3D" id="3.40.50.2000">
    <property type="entry name" value="Glycogen Phosphorylase B"/>
    <property type="match status" value="1"/>
</dbReference>
<keyword evidence="2 4" id="KW-0808">Transferase</keyword>
<reference evidence="4 5" key="1">
    <citation type="submission" date="2024-09" db="EMBL/GenBank/DDBJ databases">
        <authorList>
            <person name="Sun Q."/>
            <person name="Mori K."/>
        </authorList>
    </citation>
    <scope>NUCLEOTIDE SEQUENCE [LARGE SCALE GENOMIC DNA]</scope>
    <source>
        <strain evidence="4 5">TISTR 1856</strain>
    </source>
</reference>
<dbReference type="EC" id="2.4.-.-" evidence="4"/>
<evidence type="ECO:0000256" key="3">
    <source>
        <dbReference type="SAM" id="MobiDB-lite"/>
    </source>
</evidence>
<dbReference type="Pfam" id="PF13692">
    <property type="entry name" value="Glyco_trans_1_4"/>
    <property type="match status" value="1"/>
</dbReference>
<evidence type="ECO:0000313" key="4">
    <source>
        <dbReference type="EMBL" id="MFB9378913.1"/>
    </source>
</evidence>
<gene>
    <name evidence="4" type="ORF">ACFFVI_18290</name>
</gene>
<dbReference type="GO" id="GO:0016757">
    <property type="term" value="F:glycosyltransferase activity"/>
    <property type="evidence" value="ECO:0007669"/>
    <property type="project" value="UniProtKB-KW"/>
</dbReference>
<evidence type="ECO:0000256" key="1">
    <source>
        <dbReference type="ARBA" id="ARBA00022676"/>
    </source>
</evidence>
<dbReference type="EMBL" id="JBHMDM010000013">
    <property type="protein sequence ID" value="MFB9378913.1"/>
    <property type="molecule type" value="Genomic_DNA"/>
</dbReference>
<keyword evidence="1 4" id="KW-0328">Glycosyltransferase</keyword>
<dbReference type="SUPFAM" id="SSF53756">
    <property type="entry name" value="UDP-Glycosyltransferase/glycogen phosphorylase"/>
    <property type="match status" value="1"/>
</dbReference>
<accession>A0ABV5LXU1</accession>
<sequence>MSDPADNTPDDASDDPTGGTGAGAGPLRRHVQVYRTARSAHLERARAIGDVTLLYRTRRGDFDLGLLAGLDVRQVGPWEVARLLLTSRPDTVEVNEPLMLPAAPTAWVAMTAARLGARLRRRRVRVVSYAIENRDPRRPVPTGPGARLRHGLQVLAARSTARGLDRLAFGTPGAEALYREVVDRPAVRGATAAIPALPAPCDCPVLGQDPNSVLFLGSLEPRKGFDLLAAAWPAVAAATGASLTVVGSGPLAPAAAELAGRVPGVRVVADASRARVHEELRRAEVLVLPSQPARRWREQVGLPLVEGWAHGCRLVATEETGIAAELRAGGHVVVPADGDPATVSDAVLQALGQDRDAADVLAALPAEDGRAAADRWLTAP</sequence>
<organism evidence="4 5">
    <name type="scientific">Kineococcus gynurae</name>
    <dbReference type="NCBI Taxonomy" id="452979"/>
    <lineage>
        <taxon>Bacteria</taxon>
        <taxon>Bacillati</taxon>
        <taxon>Actinomycetota</taxon>
        <taxon>Actinomycetes</taxon>
        <taxon>Kineosporiales</taxon>
        <taxon>Kineosporiaceae</taxon>
        <taxon>Kineococcus</taxon>
    </lineage>
</organism>
<dbReference type="Proteomes" id="UP001589748">
    <property type="component" value="Unassembled WGS sequence"/>
</dbReference>
<keyword evidence="5" id="KW-1185">Reference proteome</keyword>
<name>A0ABV5LXU1_9ACTN</name>
<proteinExistence type="predicted"/>
<feature type="region of interest" description="Disordered" evidence="3">
    <location>
        <begin position="1"/>
        <end position="29"/>
    </location>
</feature>
<dbReference type="RefSeq" id="WP_380136526.1">
    <property type="nucleotide sequence ID" value="NZ_JBHLUI010000007.1"/>
</dbReference>
<evidence type="ECO:0000256" key="2">
    <source>
        <dbReference type="ARBA" id="ARBA00022679"/>
    </source>
</evidence>
<comment type="caution">
    <text evidence="4">The sequence shown here is derived from an EMBL/GenBank/DDBJ whole genome shotgun (WGS) entry which is preliminary data.</text>
</comment>
<dbReference type="PANTHER" id="PTHR12526:SF510">
    <property type="entry name" value="D-INOSITOL 3-PHOSPHATE GLYCOSYLTRANSFERASE"/>
    <property type="match status" value="1"/>
</dbReference>
<evidence type="ECO:0000313" key="5">
    <source>
        <dbReference type="Proteomes" id="UP001589748"/>
    </source>
</evidence>
<protein>
    <submittedName>
        <fullName evidence="4">Glycosyltransferase</fullName>
        <ecNumber evidence="4">2.4.-.-</ecNumber>
    </submittedName>
</protein>